<evidence type="ECO:0000256" key="1">
    <source>
        <dbReference type="SAM" id="MobiDB-lite"/>
    </source>
</evidence>
<evidence type="ECO:0000313" key="2">
    <source>
        <dbReference type="EMBL" id="MBB6454180.1"/>
    </source>
</evidence>
<gene>
    <name evidence="2" type="ORF">HNQ94_002631</name>
</gene>
<protein>
    <recommendedName>
        <fullName evidence="4">Spore coat protein</fullName>
    </recommendedName>
</protein>
<name>A0A841Q6Z0_9BACI</name>
<dbReference type="RefSeq" id="WP_174496729.1">
    <property type="nucleotide sequence ID" value="NZ_CADDWK010000009.1"/>
</dbReference>
<keyword evidence="3" id="KW-1185">Reference proteome</keyword>
<sequence>MYKMGRQNPNMNYFQPMGSQQYNYPQQSFPQMNMQQPNNNAVGSSTPYEQFQKPPMPMGYFPMQQGNNYGANSFGPKNMNGFMKYFQDQNGQMDFDKMFSTVGQMANTFHQVSPIVKQLGTFMKGFKA</sequence>
<dbReference type="Pfam" id="PF14179">
    <property type="entry name" value="YppG"/>
    <property type="match status" value="1"/>
</dbReference>
<reference evidence="2 3" key="1">
    <citation type="submission" date="2020-08" db="EMBL/GenBank/DDBJ databases">
        <title>Genomic Encyclopedia of Type Strains, Phase IV (KMG-IV): sequencing the most valuable type-strain genomes for metagenomic binning, comparative biology and taxonomic classification.</title>
        <authorList>
            <person name="Goeker M."/>
        </authorList>
    </citation>
    <scope>NUCLEOTIDE SEQUENCE [LARGE SCALE GENOMIC DNA]</scope>
    <source>
        <strain evidence="2 3">DSM 19612</strain>
    </source>
</reference>
<accession>A0A841Q6Z0</accession>
<dbReference type="EMBL" id="JACHGH010000007">
    <property type="protein sequence ID" value="MBB6454180.1"/>
    <property type="molecule type" value="Genomic_DNA"/>
</dbReference>
<proteinExistence type="predicted"/>
<evidence type="ECO:0008006" key="4">
    <source>
        <dbReference type="Google" id="ProtNLM"/>
    </source>
</evidence>
<organism evidence="2 3">
    <name type="scientific">Salirhabdus euzebyi</name>
    <dbReference type="NCBI Taxonomy" id="394506"/>
    <lineage>
        <taxon>Bacteria</taxon>
        <taxon>Bacillati</taxon>
        <taxon>Bacillota</taxon>
        <taxon>Bacilli</taxon>
        <taxon>Bacillales</taxon>
        <taxon>Bacillaceae</taxon>
        <taxon>Salirhabdus</taxon>
    </lineage>
</organism>
<feature type="compositionally biased region" description="Low complexity" evidence="1">
    <location>
        <begin position="29"/>
        <end position="40"/>
    </location>
</feature>
<feature type="region of interest" description="Disordered" evidence="1">
    <location>
        <begin position="29"/>
        <end position="49"/>
    </location>
</feature>
<dbReference type="AlphaFoldDB" id="A0A841Q6Z0"/>
<comment type="caution">
    <text evidence="2">The sequence shown here is derived from an EMBL/GenBank/DDBJ whole genome shotgun (WGS) entry which is preliminary data.</text>
</comment>
<evidence type="ECO:0000313" key="3">
    <source>
        <dbReference type="Proteomes" id="UP000581688"/>
    </source>
</evidence>
<dbReference type="Proteomes" id="UP000581688">
    <property type="component" value="Unassembled WGS sequence"/>
</dbReference>
<dbReference type="InterPro" id="IPR025555">
    <property type="entry name" value="YppG"/>
</dbReference>